<dbReference type="AlphaFoldDB" id="A0A7S8C632"/>
<dbReference type="Pfam" id="PF13412">
    <property type="entry name" value="HTH_24"/>
    <property type="match status" value="1"/>
</dbReference>
<accession>A0A7S8C632</accession>
<protein>
    <submittedName>
        <fullName evidence="1">MarR family transcriptional regulator</fullName>
    </submittedName>
</protein>
<dbReference type="RefSeq" id="WP_213161394.1">
    <property type="nucleotide sequence ID" value="NZ_CP058214.1"/>
</dbReference>
<reference evidence="1 2" key="1">
    <citation type="submission" date="2020-06" db="EMBL/GenBank/DDBJ databases">
        <title>Genome sequence of 2 isolates from Red Sea Mangroves.</title>
        <authorList>
            <person name="Sefrji F."/>
            <person name="Michoud G."/>
            <person name="Merlino G."/>
            <person name="Daffonchio D."/>
        </authorList>
    </citation>
    <scope>NUCLEOTIDE SEQUENCE [LARGE SCALE GENOMIC DNA]</scope>
    <source>
        <strain evidence="1 2">R1DC25</strain>
    </source>
</reference>
<dbReference type="EMBL" id="CP058214">
    <property type="protein sequence ID" value="QPC44032.1"/>
    <property type="molecule type" value="Genomic_DNA"/>
</dbReference>
<gene>
    <name evidence="1" type="ORF">HW532_15830</name>
</gene>
<sequence>MIGAPASIRIMREVRHDSAITARDLARRMQITVPYARRVVRALWRADMIEPVTRSRAGRHWRSRQLELEI</sequence>
<dbReference type="KEGG" id="kmn:HW532_15830"/>
<dbReference type="InterPro" id="IPR036390">
    <property type="entry name" value="WH_DNA-bd_sf"/>
</dbReference>
<name>A0A7S8C632_9HYPH</name>
<evidence type="ECO:0000313" key="1">
    <source>
        <dbReference type="EMBL" id="QPC44032.1"/>
    </source>
</evidence>
<keyword evidence="2" id="KW-1185">Reference proteome</keyword>
<organism evidence="1 2">
    <name type="scientific">Kaustia mangrovi</name>
    <dbReference type="NCBI Taxonomy" id="2593653"/>
    <lineage>
        <taxon>Bacteria</taxon>
        <taxon>Pseudomonadati</taxon>
        <taxon>Pseudomonadota</taxon>
        <taxon>Alphaproteobacteria</taxon>
        <taxon>Hyphomicrobiales</taxon>
        <taxon>Parvibaculaceae</taxon>
        <taxon>Kaustia</taxon>
    </lineage>
</organism>
<proteinExistence type="predicted"/>
<dbReference type="InterPro" id="IPR036388">
    <property type="entry name" value="WH-like_DNA-bd_sf"/>
</dbReference>
<dbReference type="Proteomes" id="UP000593594">
    <property type="component" value="Chromosome"/>
</dbReference>
<dbReference type="SUPFAM" id="SSF46785">
    <property type="entry name" value="Winged helix' DNA-binding domain"/>
    <property type="match status" value="1"/>
</dbReference>
<evidence type="ECO:0000313" key="2">
    <source>
        <dbReference type="Proteomes" id="UP000593594"/>
    </source>
</evidence>
<dbReference type="Gene3D" id="1.10.10.10">
    <property type="entry name" value="Winged helix-like DNA-binding domain superfamily/Winged helix DNA-binding domain"/>
    <property type="match status" value="1"/>
</dbReference>